<dbReference type="RefSeq" id="WP_369745251.1">
    <property type="nucleotide sequence ID" value="NZ_CP165735.1"/>
</dbReference>
<name>A0AB39YN52_9MICC</name>
<sequence>MANIDIQRNDQVRAIKPIPAEHEQYYTVLGCAEGWVAYSISDDGIRAIGLDGGNAWYNVGKLQANGRYLTDFGKLWASIYNWESLGYAVQNGQFATVQQGMDKEFADKGIPVRLRTQLVGAGPAAGSCTVANIDIQRNDQVRAIKPIPAEHEQYYTVLGCAEGWVAYSISDDGIRAIGLDGGNAWYNVGKLQANGRYLTEFGQLWASIYNWESLGYAVQNGQFATVQQGMDKEFADKGIPVRLRTQLVGAGPTAPTWSGTP</sequence>
<accession>A0AB39YN52</accession>
<dbReference type="AlphaFoldDB" id="A0AB39YN52"/>
<dbReference type="EMBL" id="CP165735">
    <property type="protein sequence ID" value="XDV70961.1"/>
    <property type="molecule type" value="Genomic_DNA"/>
</dbReference>
<organism evidence="1">
    <name type="scientific">Paenarthrobacter sp. AMU7</name>
    <dbReference type="NCBI Taxonomy" id="3162492"/>
    <lineage>
        <taxon>Bacteria</taxon>
        <taxon>Bacillati</taxon>
        <taxon>Actinomycetota</taxon>
        <taxon>Actinomycetes</taxon>
        <taxon>Micrococcales</taxon>
        <taxon>Micrococcaceae</taxon>
        <taxon>Paenarthrobacter</taxon>
    </lineage>
</organism>
<protein>
    <submittedName>
        <fullName evidence="1">Uncharacterized protein</fullName>
    </submittedName>
</protein>
<evidence type="ECO:0000313" key="1">
    <source>
        <dbReference type="EMBL" id="XDV70961.1"/>
    </source>
</evidence>
<gene>
    <name evidence="1" type="ORF">ABQM86_18655</name>
</gene>
<reference evidence="1" key="1">
    <citation type="submission" date="2024-07" db="EMBL/GenBank/DDBJ databases">
        <authorList>
            <person name="Li J."/>
            <person name="Wei H."/>
            <person name="Ma J."/>
        </authorList>
    </citation>
    <scope>NUCLEOTIDE SEQUENCE</scope>
    <source>
        <strain evidence="1">AMU7</strain>
    </source>
</reference>
<proteinExistence type="predicted"/>